<dbReference type="Proteomes" id="UP000237271">
    <property type="component" value="Unassembled WGS sequence"/>
</dbReference>
<sequence length="159" mass="18037">MESHRPERYNVFVTIIPLNLVNILQPLDVPMTHSSQAFYQNNNGEYIGGVMQDPAIQITKFPATTQWVNGLWVFTRTPENVNKAFEICSLVPKELLTKISAGMHPTIIYCNRQMTKNNCVLQHMNGISQMTYKSIFLPHTRIGISDGLCDLSKRLGKVN</sequence>
<reference evidence="1 2" key="1">
    <citation type="journal article" date="2017" name="Genome Biol. Evol.">
        <title>Phytophthora megakarya and P. palmivora, closely related causal agents of cacao black pod rot, underwent increases in genome sizes and gene numbers by different mechanisms.</title>
        <authorList>
            <person name="Ali S.S."/>
            <person name="Shao J."/>
            <person name="Lary D.J."/>
            <person name="Kronmiller B."/>
            <person name="Shen D."/>
            <person name="Strem M.D."/>
            <person name="Amoako-Attah I."/>
            <person name="Akrofi A.Y."/>
            <person name="Begoude B.A."/>
            <person name="Ten Hoopen G.M."/>
            <person name="Coulibaly K."/>
            <person name="Kebe B.I."/>
            <person name="Melnick R.L."/>
            <person name="Guiltinan M.J."/>
            <person name="Tyler B.M."/>
            <person name="Meinhardt L.W."/>
            <person name="Bailey B.A."/>
        </authorList>
    </citation>
    <scope>NUCLEOTIDE SEQUENCE [LARGE SCALE GENOMIC DNA]</scope>
    <source>
        <strain evidence="2">sbr112.9</strain>
    </source>
</reference>
<accession>A0A2P4X214</accession>
<dbReference type="AlphaFoldDB" id="A0A2P4X214"/>
<evidence type="ECO:0000313" key="2">
    <source>
        <dbReference type="Proteomes" id="UP000237271"/>
    </source>
</evidence>
<keyword evidence="2" id="KW-1185">Reference proteome</keyword>
<evidence type="ECO:0000313" key="1">
    <source>
        <dbReference type="EMBL" id="POM59595.1"/>
    </source>
</evidence>
<proteinExistence type="predicted"/>
<gene>
    <name evidence="1" type="ORF">PHPALM_31645</name>
</gene>
<comment type="caution">
    <text evidence="1">The sequence shown here is derived from an EMBL/GenBank/DDBJ whole genome shotgun (WGS) entry which is preliminary data.</text>
</comment>
<organism evidence="1 2">
    <name type="scientific">Phytophthora palmivora</name>
    <dbReference type="NCBI Taxonomy" id="4796"/>
    <lineage>
        <taxon>Eukaryota</taxon>
        <taxon>Sar</taxon>
        <taxon>Stramenopiles</taxon>
        <taxon>Oomycota</taxon>
        <taxon>Peronosporomycetes</taxon>
        <taxon>Peronosporales</taxon>
        <taxon>Peronosporaceae</taxon>
        <taxon>Phytophthora</taxon>
    </lineage>
</organism>
<name>A0A2P4X214_9STRA</name>
<protein>
    <submittedName>
        <fullName evidence="1">ABC transporter substrate-binding protein</fullName>
    </submittedName>
</protein>
<dbReference type="EMBL" id="NCKW01017090">
    <property type="protein sequence ID" value="POM59595.1"/>
    <property type="molecule type" value="Genomic_DNA"/>
</dbReference>